<dbReference type="PANTHER" id="PTHR43278:SF4">
    <property type="entry name" value="NAD(P)H-DEPENDENT FMN-CONTAINING OXIDOREDUCTASE YWQN-RELATED"/>
    <property type="match status" value="1"/>
</dbReference>
<protein>
    <submittedName>
        <fullName evidence="4">Flavodoxin family protein</fullName>
    </submittedName>
</protein>
<dbReference type="RefSeq" id="WP_062411331.1">
    <property type="nucleotide sequence ID" value="NZ_JAJCIO010000030.1"/>
</dbReference>
<comment type="caution">
    <text evidence="4">The sequence shown here is derived from an EMBL/GenBank/DDBJ whole genome shotgun (WGS) entry which is preliminary data.</text>
</comment>
<dbReference type="EMBL" id="JANGEW010000024">
    <property type="protein sequence ID" value="MCQ5343473.1"/>
    <property type="molecule type" value="Genomic_DNA"/>
</dbReference>
<reference evidence="4 5" key="1">
    <citation type="submission" date="2022-06" db="EMBL/GenBank/DDBJ databases">
        <title>Isolation of gut microbiota from human fecal samples.</title>
        <authorList>
            <person name="Pamer E.G."/>
            <person name="Barat B."/>
            <person name="Waligurski E."/>
            <person name="Medina S."/>
            <person name="Paddock L."/>
            <person name="Mostad J."/>
        </authorList>
    </citation>
    <scope>NUCLEOTIDE SEQUENCE [LARGE SCALE GENOMIC DNA]</scope>
    <source>
        <strain evidence="4 5">DFI.1.1</strain>
    </source>
</reference>
<dbReference type="PANTHER" id="PTHR43278">
    <property type="entry name" value="NAD(P)H-DEPENDENT FMN-CONTAINING OXIDOREDUCTASE YWQN-RELATED"/>
    <property type="match status" value="1"/>
</dbReference>
<dbReference type="InterPro" id="IPR051796">
    <property type="entry name" value="ISF_SsuE-like"/>
</dbReference>
<gene>
    <name evidence="4" type="ORF">NE675_10640</name>
</gene>
<dbReference type="InterPro" id="IPR005025">
    <property type="entry name" value="FMN_Rdtase-like_dom"/>
</dbReference>
<dbReference type="InterPro" id="IPR029039">
    <property type="entry name" value="Flavoprotein-like_sf"/>
</dbReference>
<evidence type="ECO:0000313" key="4">
    <source>
        <dbReference type="EMBL" id="MCQ5343473.1"/>
    </source>
</evidence>
<feature type="domain" description="NADPH-dependent FMN reductase-like" evidence="3">
    <location>
        <begin position="4"/>
        <end position="115"/>
    </location>
</feature>
<evidence type="ECO:0000256" key="1">
    <source>
        <dbReference type="ARBA" id="ARBA00022630"/>
    </source>
</evidence>
<dbReference type="SUPFAM" id="SSF52218">
    <property type="entry name" value="Flavoproteins"/>
    <property type="match status" value="1"/>
</dbReference>
<name>A0ABT1SV17_9FIRM</name>
<keyword evidence="5" id="KW-1185">Reference proteome</keyword>
<sequence>MKKKVLIIGTSPRLHGNTNILAKSFAKGAEAAGHDVEFIPLAGKRIGFCVGCWGCLESKTCVVNHDDAEEAVQKIRTADVVVFATPIYYYEMSGQMKTLLDRTNCLYKADYDFRDVYLLTAAEDTAPDTPEHAIGGLKGWLKVFNQASLKGTVFAGGTMEDGTIAGHPELEEAEAMGRKV</sequence>
<evidence type="ECO:0000259" key="3">
    <source>
        <dbReference type="Pfam" id="PF03358"/>
    </source>
</evidence>
<keyword evidence="1" id="KW-0285">Flavoprotein</keyword>
<evidence type="ECO:0000256" key="2">
    <source>
        <dbReference type="ARBA" id="ARBA00022643"/>
    </source>
</evidence>
<dbReference type="Pfam" id="PF03358">
    <property type="entry name" value="FMN_red"/>
    <property type="match status" value="1"/>
</dbReference>
<proteinExistence type="predicted"/>
<keyword evidence="2" id="KW-0288">FMN</keyword>
<organism evidence="4 5">
    <name type="scientific">Megasphaera massiliensis</name>
    <dbReference type="NCBI Taxonomy" id="1232428"/>
    <lineage>
        <taxon>Bacteria</taxon>
        <taxon>Bacillati</taxon>
        <taxon>Bacillota</taxon>
        <taxon>Negativicutes</taxon>
        <taxon>Veillonellales</taxon>
        <taxon>Veillonellaceae</taxon>
        <taxon>Megasphaera</taxon>
    </lineage>
</organism>
<dbReference type="Gene3D" id="3.40.50.360">
    <property type="match status" value="1"/>
</dbReference>
<dbReference type="Proteomes" id="UP001206692">
    <property type="component" value="Unassembled WGS sequence"/>
</dbReference>
<evidence type="ECO:0000313" key="5">
    <source>
        <dbReference type="Proteomes" id="UP001206692"/>
    </source>
</evidence>
<accession>A0ABT1SV17</accession>